<dbReference type="PROSITE" id="PS01230">
    <property type="entry name" value="TRMA_1"/>
    <property type="match status" value="1"/>
</dbReference>
<dbReference type="InterPro" id="IPR010280">
    <property type="entry name" value="U5_MeTrfase_fam"/>
</dbReference>
<dbReference type="RefSeq" id="XP_019557004.3">
    <property type="nucleotide sequence ID" value="XM_019701459.3"/>
</dbReference>
<dbReference type="EnsemblMetazoa" id="AALFPA23_004468.R5474">
    <property type="protein sequence ID" value="AALFPA23_004468.P5474"/>
    <property type="gene ID" value="AALFPA23_004468"/>
</dbReference>
<feature type="compositionally biased region" description="Basic and acidic residues" evidence="8">
    <location>
        <begin position="12"/>
        <end position="25"/>
    </location>
</feature>
<evidence type="ECO:0000256" key="5">
    <source>
        <dbReference type="ARBA" id="ARBA00047278"/>
    </source>
</evidence>
<dbReference type="InterPro" id="IPR045850">
    <property type="entry name" value="TRM2_met"/>
</dbReference>
<keyword evidence="10" id="KW-1185">Reference proteome</keyword>
<keyword evidence="2 6" id="KW-0808">Transferase</keyword>
<evidence type="ECO:0000256" key="8">
    <source>
        <dbReference type="SAM" id="MobiDB-lite"/>
    </source>
</evidence>
<reference evidence="10" key="1">
    <citation type="journal article" date="2015" name="Proc. Natl. Acad. Sci. U.S.A.">
        <title>Genome sequence of the Asian Tiger mosquito, Aedes albopictus, reveals insights into its biology, genetics, and evolution.</title>
        <authorList>
            <person name="Chen X.G."/>
            <person name="Jiang X."/>
            <person name="Gu J."/>
            <person name="Xu M."/>
            <person name="Wu Y."/>
            <person name="Deng Y."/>
            <person name="Zhang C."/>
            <person name="Bonizzoni M."/>
            <person name="Dermauw W."/>
            <person name="Vontas J."/>
            <person name="Armbruster P."/>
            <person name="Huang X."/>
            <person name="Yang Y."/>
            <person name="Zhang H."/>
            <person name="He W."/>
            <person name="Peng H."/>
            <person name="Liu Y."/>
            <person name="Wu K."/>
            <person name="Chen J."/>
            <person name="Lirakis M."/>
            <person name="Topalis P."/>
            <person name="Van Leeuwen T."/>
            <person name="Hall A.B."/>
            <person name="Jiang X."/>
            <person name="Thorpe C."/>
            <person name="Mueller R.L."/>
            <person name="Sun C."/>
            <person name="Waterhouse R.M."/>
            <person name="Yan G."/>
            <person name="Tu Z.J."/>
            <person name="Fang X."/>
            <person name="James A.A."/>
        </authorList>
    </citation>
    <scope>NUCLEOTIDE SEQUENCE [LARGE SCALE GENOMIC DNA]</scope>
    <source>
        <strain evidence="10">Foshan</strain>
    </source>
</reference>
<dbReference type="PANTHER" id="PTHR45904:SF2">
    <property type="entry name" value="TRNA (URACIL-5-)-METHYLTRANSFERASE HOMOLOG A"/>
    <property type="match status" value="1"/>
</dbReference>
<dbReference type="InterPro" id="IPR030390">
    <property type="entry name" value="MeTrfase_TrmA_AS"/>
</dbReference>
<sequence length="649" mass="72706">MEVEPVVSDSAADTKPEEVNTKSDEIVAEPTTDEKVVVDATEAKSTTKEDEYAYLETTGFTSERFKIEIRNMPKYYGIAELKKFLNSELSLSTNKIKIIRPGCPFLFVCFRDEKGRQAAITTLNGYTWKNKKLQAFEAKPAPDPLVKRRNQASGADGKVTVKKRKTLEESVTALAYLSYEDQLVQKQSEMRNVLNKLGKEVWKTCPALRGHVEEERKLHDGLPCKLERIRKSPQVDGYRNKCEFSIGKDDQGEIRVGFRVGSYSNGFLDVESPQNLKNVSDKMKATVKFYEEFVRKSTLDVYSPETYQGHFRQLTVRTSSSTGDVMVVIGIHPQTMTEEELTAFKASIVDHFTSDQGKQIGISSIYLEKIGKRESGQTVNPVEHLHGETHIVDVIHGLKFRISPLAFFQINTPSAEVLYQCAIDLAETSQQTSVLDICCGTGTIGLCFAKHCKQVLGVELNPQAIEDAKYNAELNKIDNCKFYAGNADDLITSLIRNANIQAGENLVAIVDPPRAGLHVRSITQLRNARGLNRLIYVSCSPNSAVKNWVDLMRPCSKAMRGTPFVLKKALPVDLFPHTPHVELVLLFEREPEKEEAEMTEVEEKEGDEAKPADEEMKVSDSEIVEGEAKEDTEMKTVSEEVEDKTNGQD</sequence>
<dbReference type="PROSITE" id="PS51687">
    <property type="entry name" value="SAM_MT_RNA_M5U"/>
    <property type="match status" value="1"/>
</dbReference>
<dbReference type="Gene3D" id="3.30.70.330">
    <property type="match status" value="1"/>
</dbReference>
<reference evidence="9" key="2">
    <citation type="submission" date="2025-05" db="UniProtKB">
        <authorList>
            <consortium name="EnsemblMetazoa"/>
        </authorList>
    </citation>
    <scope>IDENTIFICATION</scope>
    <source>
        <strain evidence="9">Foshan</strain>
    </source>
</reference>
<feature type="region of interest" description="Disordered" evidence="8">
    <location>
        <begin position="592"/>
        <end position="649"/>
    </location>
</feature>
<dbReference type="InterPro" id="IPR034262">
    <property type="entry name" value="TRMT2A_RRM"/>
</dbReference>
<proteinExistence type="inferred from homology"/>
<dbReference type="PROSITE" id="PS01231">
    <property type="entry name" value="TRMA_2"/>
    <property type="match status" value="1"/>
</dbReference>
<dbReference type="Gene3D" id="2.40.50.1070">
    <property type="match status" value="1"/>
</dbReference>
<keyword evidence="1 6" id="KW-0489">Methyltransferase</keyword>
<comment type="similarity">
    <text evidence="6">Belongs to the class I-like SAM-binding methyltransferase superfamily. RNA M5U methyltransferase family.</text>
</comment>
<feature type="active site" description="Nucleophile" evidence="6">
    <location>
        <position position="539"/>
    </location>
</feature>
<dbReference type="GeneID" id="109426027"/>
<evidence type="ECO:0000256" key="3">
    <source>
        <dbReference type="ARBA" id="ARBA00022691"/>
    </source>
</evidence>
<dbReference type="Proteomes" id="UP000069940">
    <property type="component" value="Unassembled WGS sequence"/>
</dbReference>
<feature type="binding site" evidence="6">
    <location>
        <position position="511"/>
    </location>
    <ligand>
        <name>S-adenosyl-L-methionine</name>
        <dbReference type="ChEBI" id="CHEBI:59789"/>
    </ligand>
</feature>
<evidence type="ECO:0000256" key="6">
    <source>
        <dbReference type="PROSITE-ProRule" id="PRU01024"/>
    </source>
</evidence>
<evidence type="ECO:0000256" key="4">
    <source>
        <dbReference type="ARBA" id="ARBA00033763"/>
    </source>
</evidence>
<organism evidence="9 10">
    <name type="scientific">Aedes albopictus</name>
    <name type="common">Asian tiger mosquito</name>
    <name type="synonym">Stegomyia albopicta</name>
    <dbReference type="NCBI Taxonomy" id="7160"/>
    <lineage>
        <taxon>Eukaryota</taxon>
        <taxon>Metazoa</taxon>
        <taxon>Ecdysozoa</taxon>
        <taxon>Arthropoda</taxon>
        <taxon>Hexapoda</taxon>
        <taxon>Insecta</taxon>
        <taxon>Pterygota</taxon>
        <taxon>Neoptera</taxon>
        <taxon>Endopterygota</taxon>
        <taxon>Diptera</taxon>
        <taxon>Nematocera</taxon>
        <taxon>Culicoidea</taxon>
        <taxon>Culicidae</taxon>
        <taxon>Culicinae</taxon>
        <taxon>Aedini</taxon>
        <taxon>Aedes</taxon>
        <taxon>Stegomyia</taxon>
    </lineage>
</organism>
<feature type="compositionally biased region" description="Basic and acidic residues" evidence="8">
    <location>
        <begin position="607"/>
        <end position="649"/>
    </location>
</feature>
<dbReference type="Gene3D" id="3.40.50.150">
    <property type="entry name" value="Vaccinia Virus protein VP39"/>
    <property type="match status" value="1"/>
</dbReference>
<feature type="binding site" evidence="6">
    <location>
        <position position="459"/>
    </location>
    <ligand>
        <name>S-adenosyl-L-methionine</name>
        <dbReference type="ChEBI" id="CHEBI:59789"/>
    </ligand>
</feature>
<evidence type="ECO:0000313" key="10">
    <source>
        <dbReference type="Proteomes" id="UP000069940"/>
    </source>
</evidence>
<evidence type="ECO:0000256" key="7">
    <source>
        <dbReference type="PROSITE-ProRule" id="PRU10015"/>
    </source>
</evidence>
<keyword evidence="3 6" id="KW-0949">S-adenosyl-L-methionine</keyword>
<accession>A0ABM1Y088</accession>
<comment type="caution">
    <text evidence="6">Lacks conserved residue(s) required for the propagation of feature annotation.</text>
</comment>
<feature type="region of interest" description="Disordered" evidence="8">
    <location>
        <begin position="1"/>
        <end position="32"/>
    </location>
</feature>
<feature type="compositionally biased region" description="Acidic residues" evidence="8">
    <location>
        <begin position="593"/>
        <end position="606"/>
    </location>
</feature>
<feature type="active site" evidence="7">
    <location>
        <position position="539"/>
    </location>
</feature>
<dbReference type="CDD" id="cd02440">
    <property type="entry name" value="AdoMet_MTases"/>
    <property type="match status" value="1"/>
</dbReference>
<dbReference type="InterPro" id="IPR029063">
    <property type="entry name" value="SAM-dependent_MTases_sf"/>
</dbReference>
<dbReference type="CDD" id="cd12439">
    <property type="entry name" value="RRM_TRMT2A"/>
    <property type="match status" value="1"/>
</dbReference>
<name>A0ABM1Y088_AEDAL</name>
<dbReference type="Pfam" id="PF05958">
    <property type="entry name" value="tRNA_U5-meth_tr"/>
    <property type="match status" value="1"/>
</dbReference>
<evidence type="ECO:0000313" key="9">
    <source>
        <dbReference type="EnsemblMetazoa" id="AALFPA23_004468.P5474"/>
    </source>
</evidence>
<dbReference type="InterPro" id="IPR012677">
    <property type="entry name" value="Nucleotide-bd_a/b_plait_sf"/>
</dbReference>
<feature type="binding site" evidence="6">
    <location>
        <position position="409"/>
    </location>
    <ligand>
        <name>S-adenosyl-L-methionine</name>
        <dbReference type="ChEBI" id="CHEBI:59789"/>
    </ligand>
</feature>
<dbReference type="EC" id="2.1.1.35" evidence="4"/>
<dbReference type="InterPro" id="IPR035979">
    <property type="entry name" value="RBD_domain_sf"/>
</dbReference>
<evidence type="ECO:0000256" key="1">
    <source>
        <dbReference type="ARBA" id="ARBA00022603"/>
    </source>
</evidence>
<dbReference type="SUPFAM" id="SSF54928">
    <property type="entry name" value="RNA-binding domain, RBD"/>
    <property type="match status" value="1"/>
</dbReference>
<evidence type="ECO:0000256" key="2">
    <source>
        <dbReference type="ARBA" id="ARBA00022679"/>
    </source>
</evidence>
<dbReference type="InterPro" id="IPR030391">
    <property type="entry name" value="MeTrfase_TrmA_CS"/>
</dbReference>
<comment type="catalytic activity">
    <reaction evidence="5">
        <text>uridine(54) in tRNA + S-adenosyl-L-methionine = 5-methyluridine(54) in tRNA + S-adenosyl-L-homocysteine + H(+)</text>
        <dbReference type="Rhea" id="RHEA:42712"/>
        <dbReference type="Rhea" id="RHEA-COMP:10167"/>
        <dbReference type="Rhea" id="RHEA-COMP:10193"/>
        <dbReference type="ChEBI" id="CHEBI:15378"/>
        <dbReference type="ChEBI" id="CHEBI:57856"/>
        <dbReference type="ChEBI" id="CHEBI:59789"/>
        <dbReference type="ChEBI" id="CHEBI:65315"/>
        <dbReference type="ChEBI" id="CHEBI:74447"/>
        <dbReference type="EC" id="2.1.1.35"/>
    </reaction>
    <physiologicalReaction direction="left-to-right" evidence="5">
        <dbReference type="Rhea" id="RHEA:42713"/>
    </physiologicalReaction>
</comment>
<dbReference type="PANTHER" id="PTHR45904">
    <property type="entry name" value="TRNA (URACIL-5-)-METHYLTRANSFERASE"/>
    <property type="match status" value="1"/>
</dbReference>
<dbReference type="SUPFAM" id="SSF53335">
    <property type="entry name" value="S-adenosyl-L-methionine-dependent methyltransferases"/>
    <property type="match status" value="1"/>
</dbReference>
<protein>
    <recommendedName>
        <fullName evidence="4">tRNA (uracil(54)-C(5))-methyltransferase</fullName>
        <ecNumber evidence="4">2.1.1.35</ecNumber>
    </recommendedName>
</protein>